<comment type="subcellular location">
    <subcellularLocation>
        <location evidence="1">Cell inner membrane</location>
        <topology evidence="1">Peripheral membrane protein</topology>
        <orientation evidence="1">Cytoplasmic side</orientation>
    </subcellularLocation>
</comment>
<evidence type="ECO:0000256" key="6">
    <source>
        <dbReference type="ARBA" id="ARBA00022679"/>
    </source>
</evidence>
<keyword evidence="7" id="KW-0448">Lipopolysaccharide biosynthesis</keyword>
<dbReference type="EMBL" id="FPHY01000006">
    <property type="protein sequence ID" value="SFV84971.1"/>
    <property type="molecule type" value="Genomic_DNA"/>
</dbReference>
<keyword evidence="6 14" id="KW-0808">Transferase</keyword>
<keyword evidence="3" id="KW-1003">Cell membrane</keyword>
<organism evidence="14">
    <name type="scientific">hydrothermal vent metagenome</name>
    <dbReference type="NCBI Taxonomy" id="652676"/>
    <lineage>
        <taxon>unclassified sequences</taxon>
        <taxon>metagenomes</taxon>
        <taxon>ecological metagenomes</taxon>
    </lineage>
</organism>
<keyword evidence="5 14" id="KW-0328">Glycosyltransferase</keyword>
<keyword evidence="4" id="KW-0997">Cell inner membrane</keyword>
<dbReference type="Gene3D" id="3.40.50.2000">
    <property type="entry name" value="Glycogen Phosphorylase B"/>
    <property type="match status" value="2"/>
</dbReference>
<dbReference type="GO" id="GO:0008713">
    <property type="term" value="F:ADP-heptose-lipopolysaccharide heptosyltransferase activity"/>
    <property type="evidence" value="ECO:0007669"/>
    <property type="project" value="TreeGrafter"/>
</dbReference>
<evidence type="ECO:0000256" key="1">
    <source>
        <dbReference type="ARBA" id="ARBA00004515"/>
    </source>
</evidence>
<dbReference type="SUPFAM" id="SSF53756">
    <property type="entry name" value="UDP-Glycosyltransferase/glycogen phosphorylase"/>
    <property type="match status" value="1"/>
</dbReference>
<evidence type="ECO:0000256" key="12">
    <source>
        <dbReference type="ARBA" id="ARBA00049201"/>
    </source>
</evidence>
<evidence type="ECO:0000256" key="11">
    <source>
        <dbReference type="ARBA" id="ARBA00044330"/>
    </source>
</evidence>
<evidence type="ECO:0000313" key="13">
    <source>
        <dbReference type="EMBL" id="SFV84971.1"/>
    </source>
</evidence>
<gene>
    <name evidence="13" type="ORF">MNB_SUP05-SYMBIONT-4-1174</name>
    <name evidence="14" type="ORF">MNB_SUP05-SYMBIONT-5-199</name>
</gene>
<comment type="catalytic activity">
    <reaction evidence="12">
        <text>an alpha-Kdo-(2-&gt;4)-alpha-Kdo-(2-&gt;6)-lipid A + ADP-L-glycero-beta-D-manno-heptose = an L-alpha-D-Hep-(1-&gt;5)-[alpha-Kdo-(2-&gt;4)]-alpha-Kdo-(2-&gt;6)-lipid A + ADP + H(+)</text>
        <dbReference type="Rhea" id="RHEA:74067"/>
        <dbReference type="ChEBI" id="CHEBI:15378"/>
        <dbReference type="ChEBI" id="CHEBI:61506"/>
        <dbReference type="ChEBI" id="CHEBI:176431"/>
        <dbReference type="ChEBI" id="CHEBI:193068"/>
        <dbReference type="ChEBI" id="CHEBI:456216"/>
        <dbReference type="EC" id="2.4.99.23"/>
    </reaction>
</comment>
<dbReference type="GO" id="GO:0009244">
    <property type="term" value="P:lipopolysaccharide core region biosynthetic process"/>
    <property type="evidence" value="ECO:0007669"/>
    <property type="project" value="InterPro"/>
</dbReference>
<keyword evidence="8" id="KW-0472">Membrane</keyword>
<dbReference type="CDD" id="cd03789">
    <property type="entry name" value="GT9_LPS_heptosyltransferase"/>
    <property type="match status" value="1"/>
</dbReference>
<name>A0A1W1E5S8_9ZZZZ</name>
<dbReference type="GO" id="GO:0005829">
    <property type="term" value="C:cytosol"/>
    <property type="evidence" value="ECO:0007669"/>
    <property type="project" value="TreeGrafter"/>
</dbReference>
<evidence type="ECO:0000256" key="7">
    <source>
        <dbReference type="ARBA" id="ARBA00022985"/>
    </source>
</evidence>
<evidence type="ECO:0000256" key="10">
    <source>
        <dbReference type="ARBA" id="ARBA00044190"/>
    </source>
</evidence>
<evidence type="ECO:0000256" key="8">
    <source>
        <dbReference type="ARBA" id="ARBA00023136"/>
    </source>
</evidence>
<dbReference type="PANTHER" id="PTHR30160">
    <property type="entry name" value="TETRAACYLDISACCHARIDE 4'-KINASE-RELATED"/>
    <property type="match status" value="1"/>
</dbReference>
<evidence type="ECO:0000256" key="9">
    <source>
        <dbReference type="ARBA" id="ARBA00044041"/>
    </source>
</evidence>
<evidence type="ECO:0000256" key="4">
    <source>
        <dbReference type="ARBA" id="ARBA00022519"/>
    </source>
</evidence>
<proteinExistence type="predicted"/>
<dbReference type="EMBL" id="FPHZ01000222">
    <property type="protein sequence ID" value="SFV89325.1"/>
    <property type="molecule type" value="Genomic_DNA"/>
</dbReference>
<dbReference type="GO" id="GO:0005886">
    <property type="term" value="C:plasma membrane"/>
    <property type="evidence" value="ECO:0007669"/>
    <property type="project" value="UniProtKB-SubCell"/>
</dbReference>
<dbReference type="AlphaFoldDB" id="A0A1W1E5S8"/>
<dbReference type="PANTHER" id="PTHR30160:SF19">
    <property type="entry name" value="LIPOPOLYSACCHARIDE HEPTOSYLTRANSFERASE 1"/>
    <property type="match status" value="1"/>
</dbReference>
<dbReference type="InterPro" id="IPR011908">
    <property type="entry name" value="LipoPS_heptosylTferase-I"/>
</dbReference>
<evidence type="ECO:0000256" key="5">
    <source>
        <dbReference type="ARBA" id="ARBA00022676"/>
    </source>
</evidence>
<sequence>MLSTKFSNLKKTLMRIAIVKLSALGDIIHAMVVLQFIKQHLPNATIDWVVEEDFKDILSGNPDIDKIHTVNIKKAKKNQSFGLLLQTFRRLKKLKKYDIVIDMQGLIKSAIIARIVPSDRTFGFDKNSLREAFAAYFYTDTCFINYAENVIERNVFIVSSALALSVTRDDILNKQVFLHSDRGVEMQFLQNNKPNIAFVPGASFASKIYPVEKFGQLALALDANITLVWGSEKEKIMAEKIRQIAPNGTLINPLSLGELKTFIGQMNLVIGGDTGPTHMAWALNIPSITLFGSTPGYRNTYATKINRIIESHSRVDANKINKNDDSIQSIKVGEIVNMAKKLLFLTDGLNLK</sequence>
<reference evidence="14" key="1">
    <citation type="submission" date="2016-10" db="EMBL/GenBank/DDBJ databases">
        <authorList>
            <person name="de Groot N.N."/>
        </authorList>
    </citation>
    <scope>NUCLEOTIDE SEQUENCE</scope>
</reference>
<evidence type="ECO:0000256" key="2">
    <source>
        <dbReference type="ARBA" id="ARBA00004713"/>
    </source>
</evidence>
<dbReference type="Pfam" id="PF01075">
    <property type="entry name" value="Glyco_transf_9"/>
    <property type="match status" value="1"/>
</dbReference>
<accession>A0A1W1E5S8</accession>
<comment type="pathway">
    <text evidence="2">Bacterial outer membrane biogenesis; LPS core biosynthesis.</text>
</comment>
<dbReference type="NCBIfam" id="TIGR02193">
    <property type="entry name" value="heptsyl_trn_I"/>
    <property type="match status" value="1"/>
</dbReference>
<dbReference type="InterPro" id="IPR051199">
    <property type="entry name" value="LPS_LOS_Heptosyltrfase"/>
</dbReference>
<evidence type="ECO:0000256" key="3">
    <source>
        <dbReference type="ARBA" id="ARBA00022475"/>
    </source>
</evidence>
<evidence type="ECO:0000313" key="14">
    <source>
        <dbReference type="EMBL" id="SFV89325.1"/>
    </source>
</evidence>
<protein>
    <recommendedName>
        <fullName evidence="10">Lipopolysaccharide heptosyltransferase 1</fullName>
        <ecNumber evidence="9">2.4.99.23</ecNumber>
    </recommendedName>
    <alternativeName>
        <fullName evidence="11">ADP-heptose:lipopolysaccharide heptosyltransferase I</fullName>
    </alternativeName>
</protein>
<dbReference type="InterPro" id="IPR002201">
    <property type="entry name" value="Glyco_trans_9"/>
</dbReference>
<dbReference type="EC" id="2.4.99.23" evidence="9"/>